<proteinExistence type="predicted"/>
<reference evidence="1" key="1">
    <citation type="submission" date="2023-04" db="EMBL/GenBank/DDBJ databases">
        <title>A chromosome-level genome assembly of the parasitoid wasp Eretmocerus hayati.</title>
        <authorList>
            <person name="Zhong Y."/>
            <person name="Liu S."/>
            <person name="Liu Y."/>
        </authorList>
    </citation>
    <scope>NUCLEOTIDE SEQUENCE</scope>
    <source>
        <strain evidence="1">ZJU_SS_LIU_2023</strain>
    </source>
</reference>
<name>A0ACC2NQF8_9HYME</name>
<accession>A0ACC2NQF8</accession>
<protein>
    <submittedName>
        <fullName evidence="1">Uncharacterized protein</fullName>
    </submittedName>
</protein>
<evidence type="ECO:0000313" key="1">
    <source>
        <dbReference type="EMBL" id="KAJ8673371.1"/>
    </source>
</evidence>
<comment type="caution">
    <text evidence="1">The sequence shown here is derived from an EMBL/GenBank/DDBJ whole genome shotgun (WGS) entry which is preliminary data.</text>
</comment>
<keyword evidence="2" id="KW-1185">Reference proteome</keyword>
<dbReference type="EMBL" id="CM056743">
    <property type="protein sequence ID" value="KAJ8673371.1"/>
    <property type="molecule type" value="Genomic_DNA"/>
</dbReference>
<dbReference type="Proteomes" id="UP001239111">
    <property type="component" value="Chromosome 3"/>
</dbReference>
<sequence>MVENRKKKPGEYYWAWGKNLEKNGWEQEVETREESRKEIVWDRRRMADIEREMSHEKCGKGEFVGTRERRIGRRFLGTSEKIQDRMGWDQRENDGRRWFGIGRRKTGRSRWSRENCLGSVEEKQGKIG</sequence>
<organism evidence="1 2">
    <name type="scientific">Eretmocerus hayati</name>
    <dbReference type="NCBI Taxonomy" id="131215"/>
    <lineage>
        <taxon>Eukaryota</taxon>
        <taxon>Metazoa</taxon>
        <taxon>Ecdysozoa</taxon>
        <taxon>Arthropoda</taxon>
        <taxon>Hexapoda</taxon>
        <taxon>Insecta</taxon>
        <taxon>Pterygota</taxon>
        <taxon>Neoptera</taxon>
        <taxon>Endopterygota</taxon>
        <taxon>Hymenoptera</taxon>
        <taxon>Apocrita</taxon>
        <taxon>Proctotrupomorpha</taxon>
        <taxon>Chalcidoidea</taxon>
        <taxon>Aphelinidae</taxon>
        <taxon>Aphelininae</taxon>
        <taxon>Eretmocerus</taxon>
    </lineage>
</organism>
<gene>
    <name evidence="1" type="ORF">QAD02_004633</name>
</gene>
<evidence type="ECO:0000313" key="2">
    <source>
        <dbReference type="Proteomes" id="UP001239111"/>
    </source>
</evidence>